<keyword evidence="3" id="KW-1185">Reference proteome</keyword>
<dbReference type="RefSeq" id="WP_270129069.1">
    <property type="nucleotide sequence ID" value="NZ_CP115396.1"/>
</dbReference>
<accession>A0ABY7PU75</accession>
<organism evidence="2 3">
    <name type="scientific">Hymenobacter yonginensis</name>
    <dbReference type="NCBI Taxonomy" id="748197"/>
    <lineage>
        <taxon>Bacteria</taxon>
        <taxon>Pseudomonadati</taxon>
        <taxon>Bacteroidota</taxon>
        <taxon>Cytophagia</taxon>
        <taxon>Cytophagales</taxon>
        <taxon>Hymenobacteraceae</taxon>
        <taxon>Hymenobacter</taxon>
    </lineage>
</organism>
<evidence type="ECO:0000313" key="3">
    <source>
        <dbReference type="Proteomes" id="UP001211872"/>
    </source>
</evidence>
<evidence type="ECO:0000256" key="1">
    <source>
        <dbReference type="SAM" id="SignalP"/>
    </source>
</evidence>
<gene>
    <name evidence="2" type="ORF">O9Z63_09430</name>
</gene>
<keyword evidence="1" id="KW-0732">Signal</keyword>
<protein>
    <submittedName>
        <fullName evidence="2">Membrane-binding protein</fullName>
    </submittedName>
</protein>
<proteinExistence type="predicted"/>
<evidence type="ECO:0000313" key="2">
    <source>
        <dbReference type="EMBL" id="WBO86466.1"/>
    </source>
</evidence>
<dbReference type="Proteomes" id="UP001211872">
    <property type="component" value="Chromosome"/>
</dbReference>
<dbReference type="EMBL" id="CP115396">
    <property type="protein sequence ID" value="WBO86466.1"/>
    <property type="molecule type" value="Genomic_DNA"/>
</dbReference>
<sequence length="298" mass="32074">MTLHPRLIRRFAGSLLAGWLLLAGTAGAQSYSAPQRDVLREITEVVGLKPRFELLATSQVQNAAAVVYSGKRYLLYNPRFVTAVNQAGRTDWAGISILAHEMGHHLNGHTLRPGGSNPADELEADEFSGFVLRKMGASLAQAQAGMAVVSDEQASPTHPGRSTRLSAINEGWQRATQQIVASTRGTAPSASPAMVVSRPMPAPVATVASRISQPSNTIGRITFRSNPAELYYLTSHLNIVRLNQEARTTQVVGRLTRSDSVSYPYIIVDGQQRRLFVSAAGGVFDANGRQVAMLSDPS</sequence>
<name>A0ABY7PU75_9BACT</name>
<feature type="chain" id="PRO_5047155463" evidence="1">
    <location>
        <begin position="29"/>
        <end position="298"/>
    </location>
</feature>
<feature type="signal peptide" evidence="1">
    <location>
        <begin position="1"/>
        <end position="28"/>
    </location>
</feature>
<reference evidence="2 3" key="1">
    <citation type="journal article" date="2011" name="Int. J. Syst. Evol. Microbiol.">
        <title>Hymenobacter yonginensis sp. nov., isolated from a mesotrophic artificial lake.</title>
        <authorList>
            <person name="Joung Y."/>
            <person name="Cho S.H."/>
            <person name="Kim H."/>
            <person name="Kim S.B."/>
            <person name="Joh K."/>
        </authorList>
    </citation>
    <scope>NUCLEOTIDE SEQUENCE [LARGE SCALE GENOMIC DNA]</scope>
    <source>
        <strain evidence="2 3">KCTC 22745</strain>
    </source>
</reference>